<evidence type="ECO:0000313" key="6">
    <source>
        <dbReference type="Proteomes" id="UP000199034"/>
    </source>
</evidence>
<dbReference type="GO" id="GO:0008839">
    <property type="term" value="F:4-hydroxy-tetrahydrodipicolinate reductase"/>
    <property type="evidence" value="ECO:0007669"/>
    <property type="project" value="InterPro"/>
</dbReference>
<proteinExistence type="predicted"/>
<evidence type="ECO:0000313" key="5">
    <source>
        <dbReference type="EMBL" id="SDC81089.1"/>
    </source>
</evidence>
<protein>
    <submittedName>
        <fullName evidence="5">Uncharacterized protein</fullName>
    </submittedName>
</protein>
<keyword evidence="2" id="KW-0560">Oxidoreductase</keyword>
<dbReference type="Pfam" id="PF01113">
    <property type="entry name" value="DapB_N"/>
    <property type="match status" value="1"/>
</dbReference>
<organism evidence="5 6">
    <name type="scientific">Nocardioides lianchengensis</name>
    <dbReference type="NCBI Taxonomy" id="1045774"/>
    <lineage>
        <taxon>Bacteria</taxon>
        <taxon>Bacillati</taxon>
        <taxon>Actinomycetota</taxon>
        <taxon>Actinomycetes</taxon>
        <taxon>Propionibacteriales</taxon>
        <taxon>Nocardioidaceae</taxon>
        <taxon>Nocardioides</taxon>
    </lineage>
</organism>
<feature type="domain" description="Dihydrodipicolinate reductase N-terminal" evidence="3">
    <location>
        <begin position="27"/>
        <end position="91"/>
    </location>
</feature>
<evidence type="ECO:0000256" key="2">
    <source>
        <dbReference type="ARBA" id="ARBA00023002"/>
    </source>
</evidence>
<keyword evidence="1" id="KW-0521">NADP</keyword>
<dbReference type="STRING" id="1045774.SAMN05421872_10468"/>
<sequence>MTATSILTVTPTIEVTDPMTIKVIQWATGGVGVAAIQGVLAHPDLELVGCWVHSDAKHGKDVGELIGGDPLGVAATTSKDEILATEADVVVYSPLVPNDDEVIALLRSGKNVVTPVGWIYPNPERVVGIEAACAEAGTTLHGTGIHPGGITERFPLMASSLSQRVTHVRAEEFSDIRTYNAPDVVRHVMGFGGTPQEAYDSPMAGLLSGGFKASVRMVVAEMGFAAGHDIRTTQEVAVAAKPIDTPIGVIQPGQVAARRFHWDALVDGEPVVTAAVNWLMGEEDLDPGWTFGPEGERFEVEVTGDPTVLLTFKGLQPESVAAGLVRNPGVVSTANHCVSSIPYVVAAAPGVKTYLDLPLIAGRAAPEVGR</sequence>
<dbReference type="AlphaFoldDB" id="A0A1G6PM00"/>
<keyword evidence="6" id="KW-1185">Reference proteome</keyword>
<dbReference type="Pfam" id="PF19328">
    <property type="entry name" value="DAP_DH_C"/>
    <property type="match status" value="1"/>
</dbReference>
<reference evidence="6" key="1">
    <citation type="submission" date="2016-10" db="EMBL/GenBank/DDBJ databases">
        <authorList>
            <person name="Varghese N."/>
            <person name="Submissions S."/>
        </authorList>
    </citation>
    <scope>NUCLEOTIDE SEQUENCE [LARGE SCALE GENOMIC DNA]</scope>
    <source>
        <strain evidence="6">CGMCC 4.6858</strain>
    </source>
</reference>
<evidence type="ECO:0000259" key="4">
    <source>
        <dbReference type="Pfam" id="PF19328"/>
    </source>
</evidence>
<dbReference type="InterPro" id="IPR045760">
    <property type="entry name" value="DAP_DH_C"/>
</dbReference>
<feature type="domain" description="2,4-diaminopentanoate dehydrogenase C-terminal" evidence="4">
    <location>
        <begin position="159"/>
        <end position="361"/>
    </location>
</feature>
<gene>
    <name evidence="5" type="ORF">SAMN05421872_10468</name>
</gene>
<name>A0A1G6PM00_9ACTN</name>
<dbReference type="InterPro" id="IPR036291">
    <property type="entry name" value="NAD(P)-bd_dom_sf"/>
</dbReference>
<dbReference type="Gene3D" id="3.40.50.720">
    <property type="entry name" value="NAD(P)-binding Rossmann-like Domain"/>
    <property type="match status" value="1"/>
</dbReference>
<dbReference type="InterPro" id="IPR000846">
    <property type="entry name" value="DapB_N"/>
</dbReference>
<dbReference type="SUPFAM" id="SSF51735">
    <property type="entry name" value="NAD(P)-binding Rossmann-fold domains"/>
    <property type="match status" value="1"/>
</dbReference>
<dbReference type="CDD" id="cd24146">
    <property type="entry name" value="nat-AmDH_N_like"/>
    <property type="match status" value="1"/>
</dbReference>
<dbReference type="EMBL" id="FMZM01000004">
    <property type="protein sequence ID" value="SDC81089.1"/>
    <property type="molecule type" value="Genomic_DNA"/>
</dbReference>
<evidence type="ECO:0000259" key="3">
    <source>
        <dbReference type="Pfam" id="PF01113"/>
    </source>
</evidence>
<dbReference type="GO" id="GO:0009089">
    <property type="term" value="P:lysine biosynthetic process via diaminopimelate"/>
    <property type="evidence" value="ECO:0007669"/>
    <property type="project" value="InterPro"/>
</dbReference>
<evidence type="ECO:0000256" key="1">
    <source>
        <dbReference type="ARBA" id="ARBA00022857"/>
    </source>
</evidence>
<accession>A0A1G6PM00</accession>
<dbReference type="Proteomes" id="UP000199034">
    <property type="component" value="Unassembled WGS sequence"/>
</dbReference>